<keyword evidence="5 11" id="KW-0863">Zinc-finger</keyword>
<comment type="subcellular location">
    <subcellularLocation>
        <location evidence="1">Nucleus</location>
    </subcellularLocation>
</comment>
<evidence type="ECO:0000256" key="8">
    <source>
        <dbReference type="ARBA" id="ARBA00023125"/>
    </source>
</evidence>
<evidence type="ECO:0000256" key="3">
    <source>
        <dbReference type="ARBA" id="ARBA00022723"/>
    </source>
</evidence>
<keyword evidence="7" id="KW-0805">Transcription regulation</keyword>
<evidence type="ECO:0000256" key="7">
    <source>
        <dbReference type="ARBA" id="ARBA00023015"/>
    </source>
</evidence>
<dbReference type="GO" id="GO:0008270">
    <property type="term" value="F:zinc ion binding"/>
    <property type="evidence" value="ECO:0007669"/>
    <property type="project" value="UniProtKB-KW"/>
</dbReference>
<evidence type="ECO:0000256" key="1">
    <source>
        <dbReference type="ARBA" id="ARBA00004123"/>
    </source>
</evidence>
<dbReference type="PANTHER" id="PTHR24399:SF23">
    <property type="entry name" value="C2H2-TYPE DOMAIN-CONTAINING PROTEIN"/>
    <property type="match status" value="1"/>
</dbReference>
<feature type="domain" description="C2H2-type" evidence="13">
    <location>
        <begin position="213"/>
        <end position="240"/>
    </location>
</feature>
<evidence type="ECO:0000256" key="9">
    <source>
        <dbReference type="ARBA" id="ARBA00023163"/>
    </source>
</evidence>
<feature type="domain" description="C2H2-type" evidence="13">
    <location>
        <begin position="433"/>
        <end position="460"/>
    </location>
</feature>
<dbReference type="GO" id="GO:0001817">
    <property type="term" value="P:regulation of cytokine production"/>
    <property type="evidence" value="ECO:0007669"/>
    <property type="project" value="TreeGrafter"/>
</dbReference>
<dbReference type="FunFam" id="3.30.160.60:FF:000358">
    <property type="entry name" value="zinc finger protein 24"/>
    <property type="match status" value="1"/>
</dbReference>
<dbReference type="FunFam" id="3.30.160.60:FF:000624">
    <property type="entry name" value="zinc finger protein 697"/>
    <property type="match status" value="2"/>
</dbReference>
<dbReference type="Proteomes" id="UP000235965">
    <property type="component" value="Unassembled WGS sequence"/>
</dbReference>
<keyword evidence="10" id="KW-0539">Nucleus</keyword>
<dbReference type="GO" id="GO:0048598">
    <property type="term" value="P:embryonic morphogenesis"/>
    <property type="evidence" value="ECO:0007669"/>
    <property type="project" value="UniProtKB-ARBA"/>
</dbReference>
<feature type="domain" description="C2H2-type" evidence="13">
    <location>
        <begin position="517"/>
        <end position="544"/>
    </location>
</feature>
<name>A0A2J7R683_9NEOP</name>
<dbReference type="FunFam" id="3.30.160.60:FF:001557">
    <property type="entry name" value="Transcription factor E4F1"/>
    <property type="match status" value="1"/>
</dbReference>
<proteinExistence type="inferred from homology"/>
<keyword evidence="15" id="KW-1185">Reference proteome</keyword>
<feature type="domain" description="C2H2-type" evidence="13">
    <location>
        <begin position="348"/>
        <end position="376"/>
    </location>
</feature>
<dbReference type="FunFam" id="3.30.160.60:FF:002343">
    <property type="entry name" value="Zinc finger protein 33A"/>
    <property type="match status" value="2"/>
</dbReference>
<dbReference type="GO" id="GO:0005654">
    <property type="term" value="C:nucleoplasm"/>
    <property type="evidence" value="ECO:0007669"/>
    <property type="project" value="TreeGrafter"/>
</dbReference>
<feature type="region of interest" description="Disordered" evidence="12">
    <location>
        <begin position="69"/>
        <end position="128"/>
    </location>
</feature>
<evidence type="ECO:0000256" key="12">
    <source>
        <dbReference type="SAM" id="MobiDB-lite"/>
    </source>
</evidence>
<dbReference type="InterPro" id="IPR013087">
    <property type="entry name" value="Znf_C2H2_type"/>
</dbReference>
<sequence length="863" mass="97953">MWKNQIEQQRKAERERLRAEKEGVESLLISSAQDVPTSEAEADAENRIVIQILADGTLFPADHEMALKMEGLERPRRKRGRPPKRQVESTEEKEVEKESESPEASQDPEEMEEDADGRRRRKRKVPQRFREAVQGKELERIFREEGVIDEDEPEEEEEDEIEEKATTGDHDGNDAEIIGHLETQEGQDLGELVIVNRGRGRGRPRGKRRRIRFQCEICGRGFQHKGRYIVHKSYHKGVKFECNTCNKRFSNKDNFDLHQKTTGHTGEGIIEGLEDGENTEDLASGNRYPCDQCEKTFQTKQSYEVHLKAIHEGQRPFACEVCGRSFAYHNSLKGHMLSHEEQKAEKGYPCDICGKMLNHPSSVVYHKEAEHNNGRRFVCNKCGKGFKHKQLLQRHQLVHSDDRPFVCKSCGASFKTKANLLNHQPTHTGEKKYFCELCGQQFAHKTSLTLHYRWHTGQKPYQCQVCNKNFSQNGNLQEHLRIHTGEKPFCCDYCGRKFTTSSQFKLHVKRHTGERPWKCEFCGKSFLHKDTWKCHTRRHKGERPFQCHFCARGFTEQWALKKHLRLHTGEKPYSCNMCGKAFADCSNLTKHKKVHRENKDGIVGAAGGISVDRTVWNIIRSHLSKEVSNDGNAEGEARTGEEGDGVQQIIYVTYQDPDDPSEARTLHIVDDMQADSDAATGQPEQQNGIPLPEETESVTSVGGIITAPEPVDTNGIELSHLSQSTAMQLSGSHSLHVTDEDGNPIQFTMQDGRQLQITTADGQSIQVMTTVDGQTIPLQLMTHDSQHITPEMENQLQHVGVENSEGMASAITTGSQGGEEDVSHLVEEEQAIEFMTQDGRKVRLVTSYEVDPLHLNTDYLATT</sequence>
<feature type="domain" description="C2H2-type" evidence="13">
    <location>
        <begin position="545"/>
        <end position="572"/>
    </location>
</feature>
<feature type="domain" description="C2H2-type" evidence="13">
    <location>
        <begin position="377"/>
        <end position="404"/>
    </location>
</feature>
<feature type="domain" description="C2H2-type" evidence="13">
    <location>
        <begin position="461"/>
        <end position="488"/>
    </location>
</feature>
<reference evidence="14 15" key="1">
    <citation type="submission" date="2017-12" db="EMBL/GenBank/DDBJ databases">
        <title>Hemimetabolous genomes reveal molecular basis of termite eusociality.</title>
        <authorList>
            <person name="Harrison M.C."/>
            <person name="Jongepier E."/>
            <person name="Robertson H.M."/>
            <person name="Arning N."/>
            <person name="Bitard-Feildel T."/>
            <person name="Chao H."/>
            <person name="Childers C.P."/>
            <person name="Dinh H."/>
            <person name="Doddapaneni H."/>
            <person name="Dugan S."/>
            <person name="Gowin J."/>
            <person name="Greiner C."/>
            <person name="Han Y."/>
            <person name="Hu H."/>
            <person name="Hughes D.S.T."/>
            <person name="Huylmans A.-K."/>
            <person name="Kemena C."/>
            <person name="Kremer L.P.M."/>
            <person name="Lee S.L."/>
            <person name="Lopez-Ezquerra A."/>
            <person name="Mallet L."/>
            <person name="Monroy-Kuhn J.M."/>
            <person name="Moser A."/>
            <person name="Murali S.C."/>
            <person name="Muzny D.M."/>
            <person name="Otani S."/>
            <person name="Piulachs M.-D."/>
            <person name="Poelchau M."/>
            <person name="Qu J."/>
            <person name="Schaub F."/>
            <person name="Wada-Katsumata A."/>
            <person name="Worley K.C."/>
            <person name="Xie Q."/>
            <person name="Ylla G."/>
            <person name="Poulsen M."/>
            <person name="Gibbs R.A."/>
            <person name="Schal C."/>
            <person name="Richards S."/>
            <person name="Belles X."/>
            <person name="Korb J."/>
            <person name="Bornberg-Bauer E."/>
        </authorList>
    </citation>
    <scope>NUCLEOTIDE SEQUENCE [LARGE SCALE GENOMIC DNA]</scope>
    <source>
        <tissue evidence="14">Whole body</tissue>
    </source>
</reference>
<feature type="compositionally biased region" description="Acidic residues" evidence="12">
    <location>
        <begin position="106"/>
        <end position="115"/>
    </location>
</feature>
<feature type="domain" description="C2H2-type" evidence="13">
    <location>
        <begin position="317"/>
        <end position="344"/>
    </location>
</feature>
<feature type="compositionally biased region" description="Basic and acidic residues" evidence="12">
    <location>
        <begin position="8"/>
        <end position="24"/>
    </location>
</feature>
<keyword evidence="4" id="KW-0677">Repeat</keyword>
<feature type="compositionally biased region" description="Basic and acidic residues" evidence="12">
    <location>
        <begin position="163"/>
        <end position="173"/>
    </location>
</feature>
<feature type="domain" description="C2H2-type" evidence="13">
    <location>
        <begin position="405"/>
        <end position="432"/>
    </location>
</feature>
<dbReference type="InterPro" id="IPR036236">
    <property type="entry name" value="Znf_C2H2_sf"/>
</dbReference>
<dbReference type="EMBL" id="NEVH01006980">
    <property type="protein sequence ID" value="PNF36326.1"/>
    <property type="molecule type" value="Genomic_DNA"/>
</dbReference>
<dbReference type="Pfam" id="PF13912">
    <property type="entry name" value="zf-C2H2_6"/>
    <property type="match status" value="1"/>
</dbReference>
<dbReference type="FunFam" id="3.30.160.60:FF:001156">
    <property type="entry name" value="Zinc finger protein 407"/>
    <property type="match status" value="1"/>
</dbReference>
<feature type="compositionally biased region" description="Basic residues" evidence="12">
    <location>
        <begin position="75"/>
        <end position="84"/>
    </location>
</feature>
<organism evidence="14 15">
    <name type="scientific">Cryptotermes secundus</name>
    <dbReference type="NCBI Taxonomy" id="105785"/>
    <lineage>
        <taxon>Eukaryota</taxon>
        <taxon>Metazoa</taxon>
        <taxon>Ecdysozoa</taxon>
        <taxon>Arthropoda</taxon>
        <taxon>Hexapoda</taxon>
        <taxon>Insecta</taxon>
        <taxon>Pterygota</taxon>
        <taxon>Neoptera</taxon>
        <taxon>Polyneoptera</taxon>
        <taxon>Dictyoptera</taxon>
        <taxon>Blattodea</taxon>
        <taxon>Blattoidea</taxon>
        <taxon>Termitoidae</taxon>
        <taxon>Kalotermitidae</taxon>
        <taxon>Cryptotermitinae</taxon>
        <taxon>Cryptotermes</taxon>
    </lineage>
</organism>
<feature type="domain" description="C2H2-type" evidence="13">
    <location>
        <begin position="573"/>
        <end position="600"/>
    </location>
</feature>
<dbReference type="FunFam" id="3.30.160.60:FF:000100">
    <property type="entry name" value="Zinc finger 45-like"/>
    <property type="match status" value="1"/>
</dbReference>
<dbReference type="SMART" id="SM00355">
    <property type="entry name" value="ZnF_C2H2"/>
    <property type="match status" value="13"/>
</dbReference>
<dbReference type="GO" id="GO:0001227">
    <property type="term" value="F:DNA-binding transcription repressor activity, RNA polymerase II-specific"/>
    <property type="evidence" value="ECO:0007669"/>
    <property type="project" value="TreeGrafter"/>
</dbReference>
<evidence type="ECO:0000256" key="6">
    <source>
        <dbReference type="ARBA" id="ARBA00022833"/>
    </source>
</evidence>
<evidence type="ECO:0000256" key="4">
    <source>
        <dbReference type="ARBA" id="ARBA00022737"/>
    </source>
</evidence>
<evidence type="ECO:0000256" key="2">
    <source>
        <dbReference type="ARBA" id="ARBA00006991"/>
    </source>
</evidence>
<evidence type="ECO:0000259" key="13">
    <source>
        <dbReference type="PROSITE" id="PS50157"/>
    </source>
</evidence>
<dbReference type="GO" id="GO:0000978">
    <property type="term" value="F:RNA polymerase II cis-regulatory region sequence-specific DNA binding"/>
    <property type="evidence" value="ECO:0007669"/>
    <property type="project" value="TreeGrafter"/>
</dbReference>
<protein>
    <recommendedName>
        <fullName evidence="13">C2H2-type domain-containing protein</fullName>
    </recommendedName>
</protein>
<dbReference type="FunFam" id="3.30.160.60:FF:000446">
    <property type="entry name" value="Zinc finger protein"/>
    <property type="match status" value="1"/>
</dbReference>
<keyword evidence="6" id="KW-0862">Zinc</keyword>
<feature type="compositionally biased region" description="Acidic residues" evidence="12">
    <location>
        <begin position="147"/>
        <end position="162"/>
    </location>
</feature>
<dbReference type="PROSITE" id="PS50157">
    <property type="entry name" value="ZINC_FINGER_C2H2_2"/>
    <property type="match status" value="13"/>
</dbReference>
<dbReference type="PANTHER" id="PTHR24399">
    <property type="entry name" value="ZINC FINGER AND BTB DOMAIN-CONTAINING"/>
    <property type="match status" value="1"/>
</dbReference>
<feature type="compositionally biased region" description="Basic and acidic residues" evidence="12">
    <location>
        <begin position="85"/>
        <end position="100"/>
    </location>
</feature>
<dbReference type="GO" id="GO:0002682">
    <property type="term" value="P:regulation of immune system process"/>
    <property type="evidence" value="ECO:0007669"/>
    <property type="project" value="TreeGrafter"/>
</dbReference>
<evidence type="ECO:0000256" key="10">
    <source>
        <dbReference type="ARBA" id="ARBA00023242"/>
    </source>
</evidence>
<gene>
    <name evidence="14" type="ORF">B7P43_G00537</name>
</gene>
<feature type="compositionally biased region" description="Basic residues" evidence="12">
    <location>
        <begin position="118"/>
        <end position="127"/>
    </location>
</feature>
<keyword evidence="8" id="KW-0238">DNA-binding</keyword>
<keyword evidence="3" id="KW-0479">Metal-binding</keyword>
<dbReference type="AlphaFoldDB" id="A0A2J7R683"/>
<dbReference type="PROSITE" id="PS00028">
    <property type="entry name" value="ZINC_FINGER_C2H2_1"/>
    <property type="match status" value="13"/>
</dbReference>
<dbReference type="GO" id="GO:0045944">
    <property type="term" value="P:positive regulation of transcription by RNA polymerase II"/>
    <property type="evidence" value="ECO:0007669"/>
    <property type="project" value="UniProtKB-ARBA"/>
</dbReference>
<evidence type="ECO:0000256" key="11">
    <source>
        <dbReference type="PROSITE-ProRule" id="PRU00042"/>
    </source>
</evidence>
<dbReference type="Pfam" id="PF00096">
    <property type="entry name" value="zf-C2H2"/>
    <property type="match status" value="8"/>
</dbReference>
<comment type="similarity">
    <text evidence="2">Belongs to the krueppel C2H2-type zinc-finger protein family.</text>
</comment>
<evidence type="ECO:0000256" key="5">
    <source>
        <dbReference type="ARBA" id="ARBA00022771"/>
    </source>
</evidence>
<feature type="region of interest" description="Disordered" evidence="12">
    <location>
        <begin position="1"/>
        <end position="43"/>
    </location>
</feature>
<evidence type="ECO:0000313" key="14">
    <source>
        <dbReference type="EMBL" id="PNF36326.1"/>
    </source>
</evidence>
<dbReference type="OrthoDB" id="6077919at2759"/>
<comment type="caution">
    <text evidence="14">The sequence shown here is derived from an EMBL/GenBank/DDBJ whole genome shotgun (WGS) entry which is preliminary data.</text>
</comment>
<feature type="domain" description="C2H2-type" evidence="13">
    <location>
        <begin position="489"/>
        <end position="516"/>
    </location>
</feature>
<evidence type="ECO:0000313" key="15">
    <source>
        <dbReference type="Proteomes" id="UP000235965"/>
    </source>
</evidence>
<feature type="region of interest" description="Disordered" evidence="12">
    <location>
        <begin position="141"/>
        <end position="173"/>
    </location>
</feature>
<accession>A0A2J7R683</accession>
<dbReference type="SUPFAM" id="SSF57667">
    <property type="entry name" value="beta-beta-alpha zinc fingers"/>
    <property type="match status" value="7"/>
</dbReference>
<dbReference type="Gene3D" id="3.30.160.60">
    <property type="entry name" value="Classic Zinc Finger"/>
    <property type="match status" value="11"/>
</dbReference>
<feature type="domain" description="C2H2-type" evidence="13">
    <location>
        <begin position="288"/>
        <end position="316"/>
    </location>
</feature>
<keyword evidence="9" id="KW-0804">Transcription</keyword>
<feature type="domain" description="C2H2-type" evidence="13">
    <location>
        <begin position="240"/>
        <end position="269"/>
    </location>
</feature>